<gene>
    <name evidence="2" type="ORF">ROZALSC1DRAFT_26115</name>
</gene>
<feature type="non-terminal residue" evidence="2">
    <location>
        <position position="1"/>
    </location>
</feature>
<organism evidence="2 3">
    <name type="scientific">Rozella allomycis (strain CSF55)</name>
    <dbReference type="NCBI Taxonomy" id="988480"/>
    <lineage>
        <taxon>Eukaryota</taxon>
        <taxon>Fungi</taxon>
        <taxon>Fungi incertae sedis</taxon>
        <taxon>Cryptomycota</taxon>
        <taxon>Cryptomycota incertae sedis</taxon>
        <taxon>Rozella</taxon>
    </lineage>
</organism>
<protein>
    <submittedName>
        <fullName evidence="2">Uncharacterized protein</fullName>
    </submittedName>
</protein>
<proteinExistence type="predicted"/>
<accession>A0A4P9Y979</accession>
<dbReference type="EMBL" id="ML007866">
    <property type="protein sequence ID" value="RKP15736.1"/>
    <property type="molecule type" value="Genomic_DNA"/>
</dbReference>
<dbReference type="AlphaFoldDB" id="A0A4P9Y979"/>
<reference evidence="3" key="1">
    <citation type="journal article" date="2018" name="Nat. Microbiol.">
        <title>Leveraging single-cell genomics to expand the fungal tree of life.</title>
        <authorList>
            <person name="Ahrendt S.R."/>
            <person name="Quandt C.A."/>
            <person name="Ciobanu D."/>
            <person name="Clum A."/>
            <person name="Salamov A."/>
            <person name="Andreopoulos B."/>
            <person name="Cheng J.F."/>
            <person name="Woyke T."/>
            <person name="Pelin A."/>
            <person name="Henrissat B."/>
            <person name="Reynolds N.K."/>
            <person name="Benny G.L."/>
            <person name="Smith M.E."/>
            <person name="James T.Y."/>
            <person name="Grigoriev I.V."/>
        </authorList>
    </citation>
    <scope>NUCLEOTIDE SEQUENCE [LARGE SCALE GENOMIC DNA]</scope>
    <source>
        <strain evidence="3">CSF55</strain>
    </source>
</reference>
<evidence type="ECO:0000313" key="3">
    <source>
        <dbReference type="Proteomes" id="UP000281549"/>
    </source>
</evidence>
<evidence type="ECO:0000256" key="1">
    <source>
        <dbReference type="SAM" id="MobiDB-lite"/>
    </source>
</evidence>
<feature type="non-terminal residue" evidence="2">
    <location>
        <position position="192"/>
    </location>
</feature>
<feature type="region of interest" description="Disordered" evidence="1">
    <location>
        <begin position="1"/>
        <end position="27"/>
    </location>
</feature>
<dbReference type="Proteomes" id="UP000281549">
    <property type="component" value="Unassembled WGS sequence"/>
</dbReference>
<evidence type="ECO:0000313" key="2">
    <source>
        <dbReference type="EMBL" id="RKP15736.1"/>
    </source>
</evidence>
<name>A0A4P9Y979_ROZAC</name>
<sequence>VREMEKIFSSQDTLSKNDPPGKFDNSKVEDSMIIDDFNTSENSNEVATTTFDHVAQNAPSTVPSSLEDPVSIDSVIASLLEKFRAAKRTPKAFETLEQETFHKFKDQLRCHCTSPVTNNGRGGDLNQFGVGLIQTACKNKACRARNRLNKILEENGLAQIANILKETMQTIVKEKEAKSGNQPVQKKITEAF</sequence>